<evidence type="ECO:0000313" key="3">
    <source>
        <dbReference type="EMBL" id="KAG5467006.1"/>
    </source>
</evidence>
<dbReference type="RefSeq" id="XP_067174914.1">
    <property type="nucleotide sequence ID" value="XM_067318809.1"/>
</dbReference>
<keyword evidence="2" id="KW-0472">Membrane</keyword>
<reference evidence="4" key="1">
    <citation type="journal article" date="2021" name="Microbiol. Resour. Announc.">
        <title>LGAAP: Leishmaniinae Genome Assembly and Annotation Pipeline.</title>
        <authorList>
            <person name="Almutairi H."/>
            <person name="Urbaniak M.D."/>
            <person name="Bates M.D."/>
            <person name="Jariyapan N."/>
            <person name="Kwakye-Nuako G."/>
            <person name="Thomaz-Soccol V."/>
            <person name="Al-Salem W.S."/>
            <person name="Dillon R.J."/>
            <person name="Bates P.A."/>
            <person name="Gatherer D."/>
        </authorList>
    </citation>
    <scope>NUCLEOTIDE SEQUENCE [LARGE SCALE GENOMIC DNA]</scope>
</reference>
<keyword evidence="2" id="KW-0812">Transmembrane</keyword>
<evidence type="ECO:0000313" key="4">
    <source>
        <dbReference type="Proteomes" id="UP000673552"/>
    </source>
</evidence>
<dbReference type="GeneID" id="92511321"/>
<gene>
    <name evidence="3" type="ORF">LSCM1_01184</name>
</gene>
<keyword evidence="4" id="KW-1185">Reference proteome</keyword>
<evidence type="ECO:0000256" key="2">
    <source>
        <dbReference type="SAM" id="Phobius"/>
    </source>
</evidence>
<comment type="caution">
    <text evidence="3">The sequence shown here is derived from an EMBL/GenBank/DDBJ whole genome shotgun (WGS) entry which is preliminary data.</text>
</comment>
<dbReference type="Proteomes" id="UP000673552">
    <property type="component" value="Unassembled WGS sequence"/>
</dbReference>
<feature type="transmembrane region" description="Helical" evidence="2">
    <location>
        <begin position="144"/>
        <end position="171"/>
    </location>
</feature>
<sequence length="222" mass="23248">MLPLAKNEEALTAASASCAQAQSTETPKATCIASSSPTMTATVSPRAGSASDSGICAGATAPRKTRPLKDVEAEESRHIYETLYASLDGAADAAIRDELSVGDTVRFAHEAKGEFTRATAVPLGEKAKRCTELLHRLSGGNQQVAYVFIVFSVLMLTMPVAALLIGMQVIAPWLGADPTFCGGGLAVFAAMLVMGSYVVYAMMEDAERGRQSPGKGESKKAR</sequence>
<accession>A0A836GXM0</accession>
<proteinExistence type="predicted"/>
<dbReference type="AlphaFoldDB" id="A0A836GXM0"/>
<feature type="compositionally biased region" description="Polar residues" evidence="1">
    <location>
        <begin position="32"/>
        <end position="43"/>
    </location>
</feature>
<feature type="transmembrane region" description="Helical" evidence="2">
    <location>
        <begin position="183"/>
        <end position="203"/>
    </location>
</feature>
<evidence type="ECO:0000256" key="1">
    <source>
        <dbReference type="SAM" id="MobiDB-lite"/>
    </source>
</evidence>
<keyword evidence="2" id="KW-1133">Transmembrane helix</keyword>
<name>A0A836GXM0_9TRYP</name>
<organism evidence="3 4">
    <name type="scientific">Leishmania martiniquensis</name>
    <dbReference type="NCBI Taxonomy" id="1580590"/>
    <lineage>
        <taxon>Eukaryota</taxon>
        <taxon>Discoba</taxon>
        <taxon>Euglenozoa</taxon>
        <taxon>Kinetoplastea</taxon>
        <taxon>Metakinetoplastina</taxon>
        <taxon>Trypanosomatida</taxon>
        <taxon>Trypanosomatidae</taxon>
        <taxon>Leishmaniinae</taxon>
        <taxon>Leishmania</taxon>
    </lineage>
</organism>
<dbReference type="KEGG" id="lmat:92511321"/>
<reference evidence="4" key="2">
    <citation type="journal article" date="2021" name="Sci. Data">
        <title>Chromosome-scale genome sequencing, assembly and annotation of six genomes from subfamily Leishmaniinae.</title>
        <authorList>
            <person name="Almutairi H."/>
            <person name="Urbaniak M.D."/>
            <person name="Bates M.D."/>
            <person name="Jariyapan N."/>
            <person name="Kwakye-Nuako G."/>
            <person name="Thomaz Soccol V."/>
            <person name="Al-Salem W.S."/>
            <person name="Dillon R.J."/>
            <person name="Bates P.A."/>
            <person name="Gatherer D."/>
        </authorList>
    </citation>
    <scope>NUCLEOTIDE SEQUENCE [LARGE SCALE GENOMIC DNA]</scope>
</reference>
<dbReference type="EMBL" id="JAFEUZ010000035">
    <property type="protein sequence ID" value="KAG5467006.1"/>
    <property type="molecule type" value="Genomic_DNA"/>
</dbReference>
<dbReference type="OrthoDB" id="265536at2759"/>
<protein>
    <submittedName>
        <fullName evidence="3">Uncharacterized protein</fullName>
    </submittedName>
</protein>
<feature type="region of interest" description="Disordered" evidence="1">
    <location>
        <begin position="26"/>
        <end position="69"/>
    </location>
</feature>